<organism evidence="4 5">
    <name type="scientific">Reichenbachiella carrageenanivorans</name>
    <dbReference type="NCBI Taxonomy" id="2979869"/>
    <lineage>
        <taxon>Bacteria</taxon>
        <taxon>Pseudomonadati</taxon>
        <taxon>Bacteroidota</taxon>
        <taxon>Cytophagia</taxon>
        <taxon>Cytophagales</taxon>
        <taxon>Reichenbachiellaceae</taxon>
        <taxon>Reichenbachiella</taxon>
    </lineage>
</organism>
<reference evidence="4" key="1">
    <citation type="submission" date="2022-10" db="EMBL/GenBank/DDBJ databases">
        <title>Comparative genomics and taxonomic characterization of three novel marine species of genus Reichenbachiella exhibiting antioxidant and polysaccharide degradation activities.</title>
        <authorList>
            <person name="Muhammad N."/>
            <person name="Lee Y.-J."/>
            <person name="Ko J."/>
            <person name="Kim S.-G."/>
        </authorList>
    </citation>
    <scope>NUCLEOTIDE SEQUENCE</scope>
    <source>
        <strain evidence="4">Wsw4-B4</strain>
    </source>
</reference>
<dbReference type="EMBL" id="CP106735">
    <property type="protein sequence ID" value="UXX81325.1"/>
    <property type="molecule type" value="Genomic_DNA"/>
</dbReference>
<dbReference type="InterPro" id="IPR036514">
    <property type="entry name" value="SGNH_hydro_sf"/>
</dbReference>
<dbReference type="CDD" id="cd01821">
    <property type="entry name" value="Rhamnogalacturan_acetylesterase_like"/>
    <property type="match status" value="1"/>
</dbReference>
<sequence length="257" mass="29083">MRFFQICLLALCLMACQPEQYTLHLIGDSTMANKLNPATNPERGWGQVLPEYFTDQVEVINHAVNGRSSKSFYTLGHWAKVDVQLQAGDYLLIQFAHNDGKMTDSVRFTNPYTGYRAYLNFYINEARKKGAIPVLLTSVTRRKFNKQGSLIDTHAPYTEVMRTIAREQKVDLVDMQMLSEAAIKNLGKEPSKAMYLWYEVGEHPYYPEGITDNTHFSVAGAHLMVKLALSGLAAYDFPFLKALNQPLPEPQIIIGKI</sequence>
<proteinExistence type="inferred from homology"/>
<gene>
    <name evidence="4" type="ORF">N7E81_09500</name>
</gene>
<evidence type="ECO:0000256" key="2">
    <source>
        <dbReference type="ARBA" id="ARBA00022801"/>
    </source>
</evidence>
<dbReference type="InterPro" id="IPR037459">
    <property type="entry name" value="RhgT-like"/>
</dbReference>
<evidence type="ECO:0000313" key="5">
    <source>
        <dbReference type="Proteomes" id="UP001062165"/>
    </source>
</evidence>
<keyword evidence="5" id="KW-1185">Reference proteome</keyword>
<dbReference type="RefSeq" id="WP_263053049.1">
    <property type="nucleotide sequence ID" value="NZ_CP106735.1"/>
</dbReference>
<dbReference type="Pfam" id="PF13472">
    <property type="entry name" value="Lipase_GDSL_2"/>
    <property type="match status" value="1"/>
</dbReference>
<evidence type="ECO:0000259" key="3">
    <source>
        <dbReference type="Pfam" id="PF13472"/>
    </source>
</evidence>
<name>A0ABY6D584_9BACT</name>
<accession>A0ABY6D584</accession>
<dbReference type="PANTHER" id="PTHR43695">
    <property type="entry name" value="PUTATIVE (AFU_ORTHOLOGUE AFUA_2G17250)-RELATED"/>
    <property type="match status" value="1"/>
</dbReference>
<dbReference type="InterPro" id="IPR013830">
    <property type="entry name" value="SGNH_hydro"/>
</dbReference>
<evidence type="ECO:0000256" key="1">
    <source>
        <dbReference type="ARBA" id="ARBA00008668"/>
    </source>
</evidence>
<keyword evidence="2" id="KW-0378">Hydrolase</keyword>
<comment type="similarity">
    <text evidence="1">Belongs to the 'GDSL' lipolytic enzyme family.</text>
</comment>
<dbReference type="PANTHER" id="PTHR43695:SF1">
    <property type="entry name" value="RHAMNOGALACTURONAN ACETYLESTERASE"/>
    <property type="match status" value="1"/>
</dbReference>
<dbReference type="SUPFAM" id="SSF52266">
    <property type="entry name" value="SGNH hydrolase"/>
    <property type="match status" value="1"/>
</dbReference>
<feature type="domain" description="SGNH hydrolase-type esterase" evidence="3">
    <location>
        <begin position="25"/>
        <end position="221"/>
    </location>
</feature>
<dbReference type="Gene3D" id="3.40.50.1110">
    <property type="entry name" value="SGNH hydrolase"/>
    <property type="match status" value="1"/>
</dbReference>
<protein>
    <submittedName>
        <fullName evidence="4">Rhamnogalacturonan acetylesterase</fullName>
    </submittedName>
</protein>
<evidence type="ECO:0000313" key="4">
    <source>
        <dbReference type="EMBL" id="UXX81325.1"/>
    </source>
</evidence>
<dbReference type="Proteomes" id="UP001062165">
    <property type="component" value="Chromosome"/>
</dbReference>